<keyword evidence="1" id="KW-0472">Membrane</keyword>
<evidence type="ECO:0000256" key="1">
    <source>
        <dbReference type="SAM" id="Phobius"/>
    </source>
</evidence>
<feature type="non-terminal residue" evidence="2">
    <location>
        <position position="1"/>
    </location>
</feature>
<gene>
    <name evidence="2" type="ORF">LCGC14_1547130</name>
</gene>
<protein>
    <submittedName>
        <fullName evidence="2">Uncharacterized protein</fullName>
    </submittedName>
</protein>
<name>A0A0F9LS76_9ZZZZ</name>
<proteinExistence type="predicted"/>
<keyword evidence="1" id="KW-1133">Transmembrane helix</keyword>
<feature type="transmembrane region" description="Helical" evidence="1">
    <location>
        <begin position="559"/>
        <end position="580"/>
    </location>
</feature>
<evidence type="ECO:0000313" key="2">
    <source>
        <dbReference type="EMBL" id="KKM59912.1"/>
    </source>
</evidence>
<keyword evidence="1" id="KW-0812">Transmembrane</keyword>
<organism evidence="2">
    <name type="scientific">marine sediment metagenome</name>
    <dbReference type="NCBI Taxonomy" id="412755"/>
    <lineage>
        <taxon>unclassified sequences</taxon>
        <taxon>metagenomes</taxon>
        <taxon>ecological metagenomes</taxon>
    </lineage>
</organism>
<comment type="caution">
    <text evidence="2">The sequence shown here is derived from an EMBL/GenBank/DDBJ whole genome shotgun (WGS) entry which is preliminary data.</text>
</comment>
<dbReference type="AlphaFoldDB" id="A0A0F9LS76"/>
<accession>A0A0F9LS76</accession>
<sequence>KKTFIIFSTAFLFLLMTSPLGSAASKINMNVHLNQPIYEPSDEMIVRIKIKPKVDVSDVRVALKIGEEDHYVFARTHFLGNIKKDKEQEVEFTKNNAKSFGLELGKNPFLVEVTEKQKTISRFSTDLGLRETIHENKMRLSLAVSLADKPHLDIDKNVKNRTVQKRILPMLEKYGVLSNKYRGLINYIFSPILAETLSKISGEYTLIEKNGPTTIPPSSHSSLRAKRIKNSFNKLFSSKTSGLIFTTYTQARSKELSPKDLDDQFEEGRKILGSVFSQPSVATYPPQGQFYEGQPKDKNGLWLSKNTSKPVANIKTTLPLLKGKNRKASTIRALAHLVEKYNDGNSDLVIVTADMARPDNIAHFLSVAKKQKWLRLAPLRSLKTSSKKSASEPDPYVRKIPKLKEARRTYVLLSEALASENIAFDQAKMAIYLAEDKNTDEKTARELASKASTLLKKEIESIILKLSPLTLTGSQGKLPIKIINNSNSRYKLFLEIKTDRLDIKNKKKTIEIGPRENLVSIPVKVLQGGKHRVLVQLRTKSGIISKQYLVVSTSLPTSFWYYFASVFAVLLLIILGAFYARAKRN</sequence>
<dbReference type="EMBL" id="LAZR01011777">
    <property type="protein sequence ID" value="KKM59912.1"/>
    <property type="molecule type" value="Genomic_DNA"/>
</dbReference>
<reference evidence="2" key="1">
    <citation type="journal article" date="2015" name="Nature">
        <title>Complex archaea that bridge the gap between prokaryotes and eukaryotes.</title>
        <authorList>
            <person name="Spang A."/>
            <person name="Saw J.H."/>
            <person name="Jorgensen S.L."/>
            <person name="Zaremba-Niedzwiedzka K."/>
            <person name="Martijn J."/>
            <person name="Lind A.E."/>
            <person name="van Eijk R."/>
            <person name="Schleper C."/>
            <person name="Guy L."/>
            <person name="Ettema T.J."/>
        </authorList>
    </citation>
    <scope>NUCLEOTIDE SEQUENCE</scope>
</reference>